<evidence type="ECO:0000256" key="1">
    <source>
        <dbReference type="SAM" id="MobiDB-lite"/>
    </source>
</evidence>
<dbReference type="eggNOG" id="ENOG502T3VP">
    <property type="taxonomic scope" value="Eukaryota"/>
</dbReference>
<sequence length="538" mass="58215">MMAATATAAASQPSTLSNGRANAPAPALSSSAPSPFLAQRNPFNNAAIISCSYPGFSKPQEVTLVGRQEANHETEDSRWLDTQLHTPAANSQQQCTSISPWDPRSPDGEPSRKRQKIMSTPQRIAPEAMLSRDYEQKPSPSRMIQEPKSVARSVSPKASRRASAQSPGVDKAREAEVTQVPKQKAKEGLRIAPLTLASVKFLDSSQVPTSTSHSSGELELGVNESPLKQHDKLTSGPSLNEGIKGYWNEKVNSGADPLRSTSKLSVLLNGQGKKPLLERIGSTSSSSREVNDKSLDGLPQTLHFPFPEPHPSPGMIKFQPKGQTEPRTIDVELFDSLIYSQEGASSPPPGVKLRKIDQSSSSSCSQQPSSQTKTSTKRPLKTEDQDEPYYAPIDPRIHWPQRHSEDWLLAKKEEIARRPGRKANFGRAADSLRARLREQQEQAGNDAGRAWLNTLPEKIAANPAWVRALRWLEGLPPLLEGECFGEGEGKSAGAEGEKQPSARGGKGGKRGGMGRRRRRGSSSSRNGNGKGSGVVNGT</sequence>
<feature type="compositionally biased region" description="Basic residues" evidence="1">
    <location>
        <begin position="506"/>
        <end position="520"/>
    </location>
</feature>
<dbReference type="EMBL" id="GL988046">
    <property type="protein sequence ID" value="EGS18255.1"/>
    <property type="molecule type" value="Genomic_DNA"/>
</dbReference>
<keyword evidence="3" id="KW-1185">Reference proteome</keyword>
<dbReference type="OrthoDB" id="3550599at2759"/>
<feature type="region of interest" description="Disordered" evidence="1">
    <location>
        <begin position="205"/>
        <end position="242"/>
    </location>
</feature>
<gene>
    <name evidence="2" type="ORF">CTHT_0062770</name>
</gene>
<dbReference type="Proteomes" id="UP000008066">
    <property type="component" value="Unassembled WGS sequence"/>
</dbReference>
<feature type="compositionally biased region" description="Low complexity" evidence="1">
    <location>
        <begin position="23"/>
        <end position="35"/>
    </location>
</feature>
<dbReference type="AlphaFoldDB" id="G0SE78"/>
<feature type="compositionally biased region" description="Gly residues" evidence="1">
    <location>
        <begin position="528"/>
        <end position="538"/>
    </location>
</feature>
<feature type="region of interest" description="Disordered" evidence="1">
    <location>
        <begin position="341"/>
        <end position="395"/>
    </location>
</feature>
<feature type="compositionally biased region" description="Polar residues" evidence="1">
    <location>
        <begin position="83"/>
        <end position="99"/>
    </location>
</feature>
<dbReference type="KEGG" id="cthr:CTHT_0062770"/>
<dbReference type="GeneID" id="18260315"/>
<dbReference type="HOGENOM" id="CLU_506216_0_0_1"/>
<protein>
    <submittedName>
        <fullName evidence="2">Uncharacterized protein</fullName>
    </submittedName>
</protein>
<feature type="compositionally biased region" description="Low complexity" evidence="1">
    <location>
        <begin position="1"/>
        <end position="10"/>
    </location>
</feature>
<feature type="compositionally biased region" description="Polar residues" evidence="1">
    <location>
        <begin position="11"/>
        <end position="20"/>
    </location>
</feature>
<feature type="compositionally biased region" description="Low complexity" evidence="1">
    <location>
        <begin position="205"/>
        <end position="215"/>
    </location>
</feature>
<proteinExistence type="predicted"/>
<evidence type="ECO:0000313" key="2">
    <source>
        <dbReference type="EMBL" id="EGS18255.1"/>
    </source>
</evidence>
<reference evidence="2 3" key="1">
    <citation type="journal article" date="2011" name="Cell">
        <title>Insight into structure and assembly of the nuclear pore complex by utilizing the genome of a eukaryotic thermophile.</title>
        <authorList>
            <person name="Amlacher S."/>
            <person name="Sarges P."/>
            <person name="Flemming D."/>
            <person name="van Noort V."/>
            <person name="Kunze R."/>
            <person name="Devos D.P."/>
            <person name="Arumugam M."/>
            <person name="Bork P."/>
            <person name="Hurt E."/>
        </authorList>
    </citation>
    <scope>NUCLEOTIDE SEQUENCE [LARGE SCALE GENOMIC DNA]</scope>
    <source>
        <strain evidence="3">DSM 1495 / CBS 144.50 / IMI 039719</strain>
    </source>
</reference>
<organism evidence="3">
    <name type="scientific">Chaetomium thermophilum (strain DSM 1495 / CBS 144.50 / IMI 039719)</name>
    <name type="common">Thermochaetoides thermophila</name>
    <dbReference type="NCBI Taxonomy" id="759272"/>
    <lineage>
        <taxon>Eukaryota</taxon>
        <taxon>Fungi</taxon>
        <taxon>Dikarya</taxon>
        <taxon>Ascomycota</taxon>
        <taxon>Pezizomycotina</taxon>
        <taxon>Sordariomycetes</taxon>
        <taxon>Sordariomycetidae</taxon>
        <taxon>Sordariales</taxon>
        <taxon>Chaetomiaceae</taxon>
        <taxon>Thermochaetoides</taxon>
    </lineage>
</organism>
<feature type="compositionally biased region" description="Low complexity" evidence="1">
    <location>
        <begin position="358"/>
        <end position="374"/>
    </location>
</feature>
<name>G0SE78_CHATD</name>
<feature type="region of interest" description="Disordered" evidence="1">
    <location>
        <begin position="482"/>
        <end position="538"/>
    </location>
</feature>
<dbReference type="RefSeq" id="XP_006696586.1">
    <property type="nucleotide sequence ID" value="XM_006696523.1"/>
</dbReference>
<accession>G0SE78</accession>
<evidence type="ECO:0000313" key="3">
    <source>
        <dbReference type="Proteomes" id="UP000008066"/>
    </source>
</evidence>
<feature type="region of interest" description="Disordered" evidence="1">
    <location>
        <begin position="64"/>
        <end position="186"/>
    </location>
</feature>
<feature type="compositionally biased region" description="Basic and acidic residues" evidence="1">
    <location>
        <begin position="69"/>
        <end position="79"/>
    </location>
</feature>
<feature type="region of interest" description="Disordered" evidence="1">
    <location>
        <begin position="1"/>
        <end position="36"/>
    </location>
</feature>
<feature type="region of interest" description="Disordered" evidence="1">
    <location>
        <begin position="277"/>
        <end position="323"/>
    </location>
</feature>